<feature type="transmembrane region" description="Helical" evidence="8">
    <location>
        <begin position="399"/>
        <end position="430"/>
    </location>
</feature>
<comment type="subcellular location">
    <subcellularLocation>
        <location evidence="1 7">Cell inner membrane</location>
        <topology evidence="1 7">Multi-pass membrane protein</topology>
    </subcellularLocation>
</comment>
<feature type="transmembrane region" description="Helical" evidence="8">
    <location>
        <begin position="198"/>
        <end position="221"/>
    </location>
</feature>
<organism evidence="10 11">
    <name type="scientific">Pontibaca salina</name>
    <dbReference type="NCBI Taxonomy" id="2795731"/>
    <lineage>
        <taxon>Bacteria</taxon>
        <taxon>Pseudomonadati</taxon>
        <taxon>Pseudomonadota</taxon>
        <taxon>Alphaproteobacteria</taxon>
        <taxon>Rhodobacterales</taxon>
        <taxon>Roseobacteraceae</taxon>
        <taxon>Pontibaca</taxon>
    </lineage>
</organism>
<feature type="transmembrane region" description="Helical" evidence="8">
    <location>
        <begin position="7"/>
        <end position="29"/>
    </location>
</feature>
<feature type="transmembrane region" description="Helical" evidence="8">
    <location>
        <begin position="358"/>
        <end position="379"/>
    </location>
</feature>
<feature type="transmembrane region" description="Helical" evidence="8">
    <location>
        <begin position="35"/>
        <end position="54"/>
    </location>
</feature>
<feature type="domain" description="TRAP C4-dicarboxylate transport system permease DctM subunit" evidence="9">
    <location>
        <begin position="14"/>
        <end position="306"/>
    </location>
</feature>
<name>A0A934HRU9_9RHOB</name>
<evidence type="ECO:0000256" key="3">
    <source>
        <dbReference type="ARBA" id="ARBA00022519"/>
    </source>
</evidence>
<dbReference type="PANTHER" id="PTHR33362">
    <property type="entry name" value="SIALIC ACID TRAP TRANSPORTER PERMEASE PROTEIN SIAT-RELATED"/>
    <property type="match status" value="1"/>
</dbReference>
<feature type="transmembrane region" description="Helical" evidence="8">
    <location>
        <begin position="105"/>
        <end position="134"/>
    </location>
</feature>
<proteinExistence type="predicted"/>
<dbReference type="Proteomes" id="UP000613255">
    <property type="component" value="Unassembled WGS sequence"/>
</dbReference>
<dbReference type="AlphaFoldDB" id="A0A934HRU9"/>
<dbReference type="RefSeq" id="WP_198684495.1">
    <property type="nucleotide sequence ID" value="NZ_JAEIJD010000001.1"/>
</dbReference>
<evidence type="ECO:0000256" key="5">
    <source>
        <dbReference type="ARBA" id="ARBA00022989"/>
    </source>
</evidence>
<feature type="domain" description="TRAP C4-dicarboxylate transport system permease DctM subunit" evidence="9">
    <location>
        <begin position="309"/>
        <end position="504"/>
    </location>
</feature>
<dbReference type="EMBL" id="JAEIJD010000001">
    <property type="protein sequence ID" value="MBI6628479.1"/>
    <property type="molecule type" value="Genomic_DNA"/>
</dbReference>
<evidence type="ECO:0000313" key="11">
    <source>
        <dbReference type="Proteomes" id="UP000613255"/>
    </source>
</evidence>
<feature type="transmembrane region" description="Helical" evidence="8">
    <location>
        <begin position="296"/>
        <end position="314"/>
    </location>
</feature>
<reference evidence="10" key="1">
    <citation type="submission" date="2020-12" db="EMBL/GenBank/DDBJ databases">
        <title>Pontibaca salina gen. nov., sp. nov., isolated from marine sediment.</title>
        <authorList>
            <person name="Bo J."/>
            <person name="Wang S."/>
            <person name="Song X."/>
            <person name="Du Z."/>
        </authorList>
    </citation>
    <scope>NUCLEOTIDE SEQUENCE</scope>
    <source>
        <strain evidence="10">S1109L</strain>
    </source>
</reference>
<feature type="transmembrane region" description="Helical" evidence="8">
    <location>
        <begin position="442"/>
        <end position="468"/>
    </location>
</feature>
<evidence type="ECO:0000256" key="1">
    <source>
        <dbReference type="ARBA" id="ARBA00004429"/>
    </source>
</evidence>
<evidence type="ECO:0000256" key="6">
    <source>
        <dbReference type="ARBA" id="ARBA00023136"/>
    </source>
</evidence>
<keyword evidence="11" id="KW-1185">Reference proteome</keyword>
<keyword evidence="6 8" id="KW-0472">Membrane</keyword>
<dbReference type="PANTHER" id="PTHR33362:SF7">
    <property type="entry name" value="SLL1103 PROTEIN"/>
    <property type="match status" value="1"/>
</dbReference>
<feature type="transmembrane region" description="Helical" evidence="8">
    <location>
        <begin position="146"/>
        <end position="170"/>
    </location>
</feature>
<feature type="transmembrane region" description="Helical" evidence="8">
    <location>
        <begin position="66"/>
        <end position="85"/>
    </location>
</feature>
<dbReference type="InterPro" id="IPR004681">
    <property type="entry name" value="TRAP_DctM"/>
</dbReference>
<feature type="transmembrane region" description="Helical" evidence="8">
    <location>
        <begin position="242"/>
        <end position="265"/>
    </location>
</feature>
<dbReference type="GO" id="GO:0005886">
    <property type="term" value="C:plasma membrane"/>
    <property type="evidence" value="ECO:0007669"/>
    <property type="project" value="UniProtKB-SubCell"/>
</dbReference>
<keyword evidence="3 7" id="KW-0997">Cell inner membrane</keyword>
<dbReference type="InterPro" id="IPR010656">
    <property type="entry name" value="DctM"/>
</dbReference>
<accession>A0A934HRU9</accession>
<keyword evidence="7" id="KW-0813">Transport</keyword>
<feature type="transmembrane region" description="Helical" evidence="8">
    <location>
        <begin position="320"/>
        <end position="346"/>
    </location>
</feature>
<evidence type="ECO:0000256" key="8">
    <source>
        <dbReference type="SAM" id="Phobius"/>
    </source>
</evidence>
<evidence type="ECO:0000256" key="2">
    <source>
        <dbReference type="ARBA" id="ARBA00022475"/>
    </source>
</evidence>
<keyword evidence="4 8" id="KW-0812">Transmembrane</keyword>
<keyword evidence="2" id="KW-1003">Cell membrane</keyword>
<protein>
    <submittedName>
        <fullName evidence="10">TRAP transporter large permease subunit</fullName>
    </submittedName>
</protein>
<comment type="caution">
    <text evidence="10">The sequence shown here is derived from an EMBL/GenBank/DDBJ whole genome shotgun (WGS) entry which is preliminary data.</text>
</comment>
<keyword evidence="5 8" id="KW-1133">Transmembrane helix</keyword>
<dbReference type="GO" id="GO:0022857">
    <property type="term" value="F:transmembrane transporter activity"/>
    <property type="evidence" value="ECO:0007669"/>
    <property type="project" value="UniProtKB-UniRule"/>
</dbReference>
<comment type="function">
    <text evidence="7">Part of the tripartite ATP-independent periplasmic (TRAP) transport system.</text>
</comment>
<sequence length="516" mass="53142">MIAHEVFLLGMMLALFAGILSGIPVMLAIAGVPLLTALLGSLAGVFDIGFLKFFPARVFGMMSNPLLMAVPLFVLMGVLLEKSRLAESMLKVLGRMLGGSSRGMALSVLAFSTIIAASTGIVGATVVMLVLISLPTMLEAGVPKRLATGIICASGTLGQIIPPSILLVLLGDQIGNTYLEAQQQAGNFAPDPVSVGDLFAGALLPGLMLVGLYAIYIFVCLRPMSGQPKSHGPAMASVRSSEILSSFAPPLLLILAVLGSILAGIATTTEAAGLGAVGALMLAGYRSGVKGIGRGLVLLAVAAAFALMALRLFSGANTESAALGVIAAILALLMVLGVLVAGIRLWSGGLLQGALGDTLRISGMVFGIVVAASLLALVFRGFGGAELVMEAMAEIPGGTWGALIVVMAIVFVLGFILEAVEIIYIVVPLLGPPILGSDISPVWFGVLLAMNLQTSFLTPPFGFALFYFRSTAPRHITTADIYTGVAPFVLLQLLGLGLLIAFPSLATWLPDLIFGN</sequence>
<evidence type="ECO:0000259" key="9">
    <source>
        <dbReference type="Pfam" id="PF06808"/>
    </source>
</evidence>
<dbReference type="Pfam" id="PF06808">
    <property type="entry name" value="DctM"/>
    <property type="match status" value="2"/>
</dbReference>
<gene>
    <name evidence="10" type="ORF">JAO82_01180</name>
</gene>
<evidence type="ECO:0000313" key="10">
    <source>
        <dbReference type="EMBL" id="MBI6628479.1"/>
    </source>
</evidence>
<evidence type="ECO:0000256" key="4">
    <source>
        <dbReference type="ARBA" id="ARBA00022692"/>
    </source>
</evidence>
<feature type="transmembrane region" description="Helical" evidence="8">
    <location>
        <begin position="488"/>
        <end position="509"/>
    </location>
</feature>
<evidence type="ECO:0000256" key="7">
    <source>
        <dbReference type="RuleBase" id="RU369079"/>
    </source>
</evidence>